<reference evidence="2" key="1">
    <citation type="submission" date="2016-10" db="EMBL/GenBank/DDBJ databases">
        <authorList>
            <person name="Varghese N."/>
            <person name="Submissions S."/>
        </authorList>
    </citation>
    <scope>NUCLEOTIDE SEQUENCE [LARGE SCALE GENOMIC DNA]</scope>
    <source>
        <strain evidence="2">ATCC 43811</strain>
    </source>
</reference>
<dbReference type="EMBL" id="FOKY01000001">
    <property type="protein sequence ID" value="SFB70508.1"/>
    <property type="molecule type" value="Genomic_DNA"/>
</dbReference>
<gene>
    <name evidence="1" type="ORF">SAMN02745150_00359</name>
</gene>
<accession>A0A1I1DBP6</accession>
<evidence type="ECO:0000313" key="2">
    <source>
        <dbReference type="Proteomes" id="UP000240042"/>
    </source>
</evidence>
<organism evidence="1 2">
    <name type="scientific">Brevinema andersonii</name>
    <dbReference type="NCBI Taxonomy" id="34097"/>
    <lineage>
        <taxon>Bacteria</taxon>
        <taxon>Pseudomonadati</taxon>
        <taxon>Spirochaetota</taxon>
        <taxon>Spirochaetia</taxon>
        <taxon>Brevinematales</taxon>
        <taxon>Brevinemataceae</taxon>
        <taxon>Brevinema</taxon>
    </lineage>
</organism>
<dbReference type="RefSeq" id="WP_159428131.1">
    <property type="nucleotide sequence ID" value="NZ_FOKY01000001.1"/>
</dbReference>
<evidence type="ECO:0000313" key="1">
    <source>
        <dbReference type="EMBL" id="SFB70508.1"/>
    </source>
</evidence>
<dbReference type="STRING" id="34097.SAMN02745150_00359"/>
<keyword evidence="2" id="KW-1185">Reference proteome</keyword>
<name>A0A1I1DBP6_BREAD</name>
<proteinExistence type="predicted"/>
<protein>
    <submittedName>
        <fullName evidence="1">Uncharacterized protein</fullName>
    </submittedName>
</protein>
<dbReference type="AlphaFoldDB" id="A0A1I1DBP6"/>
<dbReference type="Proteomes" id="UP000240042">
    <property type="component" value="Unassembled WGS sequence"/>
</dbReference>
<sequence length="163" mass="18707">MQNNTKKSTILFMTTSSIGLLGWELLKESKNIKDTVVSSENQQSDTASLPPFFSQQEFYIKDLKSYVLIYWNGQISKEVRDVASIAGKAKIFKTYTFYKTIRISRAAYTHAHLYIMDATFSQSNSLGNYKVTLEFFPSKIANTREVLMKAFSDGYQSDIAYRR</sequence>